<dbReference type="AlphaFoldDB" id="A0A9X2HC09"/>
<proteinExistence type="inferred from homology"/>
<dbReference type="GO" id="GO:0050660">
    <property type="term" value="F:flavin adenine dinucleotide binding"/>
    <property type="evidence" value="ECO:0007669"/>
    <property type="project" value="TreeGrafter"/>
</dbReference>
<dbReference type="PANTHER" id="PTHR22912">
    <property type="entry name" value="DISULFIDE OXIDOREDUCTASE"/>
    <property type="match status" value="1"/>
</dbReference>
<protein>
    <submittedName>
        <fullName evidence="4">Pyridine nucleotide-disulfide oxidoreductase</fullName>
    </submittedName>
</protein>
<feature type="domain" description="Pyridine nucleotide-disulphide oxidoreductase dimerisation" evidence="3">
    <location>
        <begin position="1"/>
        <end position="99"/>
    </location>
</feature>
<dbReference type="GO" id="GO:0004148">
    <property type="term" value="F:dihydrolipoyl dehydrogenase (NADH) activity"/>
    <property type="evidence" value="ECO:0007669"/>
    <property type="project" value="TreeGrafter"/>
</dbReference>
<dbReference type="InterPro" id="IPR016156">
    <property type="entry name" value="FAD/NAD-linked_Rdtase_dimer_sf"/>
</dbReference>
<evidence type="ECO:0000256" key="2">
    <source>
        <dbReference type="ARBA" id="ARBA00023027"/>
    </source>
</evidence>
<dbReference type="EMBL" id="JANAFB010000009">
    <property type="protein sequence ID" value="MCP3425490.1"/>
    <property type="molecule type" value="Genomic_DNA"/>
</dbReference>
<dbReference type="PANTHER" id="PTHR22912:SF151">
    <property type="entry name" value="DIHYDROLIPOYL DEHYDROGENASE, MITOCHONDRIAL"/>
    <property type="match status" value="1"/>
</dbReference>
<dbReference type="Pfam" id="PF02852">
    <property type="entry name" value="Pyr_redox_dim"/>
    <property type="match status" value="1"/>
</dbReference>
<dbReference type="InterPro" id="IPR004099">
    <property type="entry name" value="Pyr_nucl-diS_OxRdtase_dimer"/>
</dbReference>
<organism evidence="4 5">
    <name type="scientific">Rothia santali</name>
    <dbReference type="NCBI Taxonomy" id="2949643"/>
    <lineage>
        <taxon>Bacteria</taxon>
        <taxon>Bacillati</taxon>
        <taxon>Actinomycetota</taxon>
        <taxon>Actinomycetes</taxon>
        <taxon>Micrococcales</taxon>
        <taxon>Micrococcaceae</taxon>
        <taxon>Rothia</taxon>
    </lineage>
</organism>
<comment type="similarity">
    <text evidence="1">Belongs to the class-I pyridine nucleotide-disulfide oxidoreductase family.</text>
</comment>
<dbReference type="Proteomes" id="UP001139502">
    <property type="component" value="Unassembled WGS sequence"/>
</dbReference>
<dbReference type="InterPro" id="IPR050151">
    <property type="entry name" value="Class-I_Pyr_Nuc-Dis_Oxidored"/>
</dbReference>
<sequence length="110" mass="11271">PQVSWVGRTAAAAREEGLDVVLHDADYASAAGAALLRDDAAGTARLVVDAASGELLGASFVGPGTAELLHSATVAIAGRLTLATLRHAVPSYPTASEIWLRLLDAEPQRA</sequence>
<dbReference type="Gene3D" id="3.30.390.30">
    <property type="match status" value="1"/>
</dbReference>
<name>A0A9X2HC09_9MICC</name>
<accession>A0A9X2HC09</accession>
<keyword evidence="2" id="KW-0520">NAD</keyword>
<gene>
    <name evidence="4" type="ORF">NBM05_05530</name>
</gene>
<comment type="caution">
    <text evidence="4">The sequence shown here is derived from an EMBL/GenBank/DDBJ whole genome shotgun (WGS) entry which is preliminary data.</text>
</comment>
<dbReference type="SUPFAM" id="SSF55424">
    <property type="entry name" value="FAD/NAD-linked reductases, dimerisation (C-terminal) domain"/>
    <property type="match status" value="1"/>
</dbReference>
<feature type="non-terminal residue" evidence="4">
    <location>
        <position position="1"/>
    </location>
</feature>
<evidence type="ECO:0000259" key="3">
    <source>
        <dbReference type="Pfam" id="PF02852"/>
    </source>
</evidence>
<dbReference type="GO" id="GO:0006103">
    <property type="term" value="P:2-oxoglutarate metabolic process"/>
    <property type="evidence" value="ECO:0007669"/>
    <property type="project" value="TreeGrafter"/>
</dbReference>
<reference evidence="4" key="1">
    <citation type="submission" date="2022-06" db="EMBL/GenBank/DDBJ databases">
        <title>Rothia sp. isolated from sandalwood seedling.</title>
        <authorList>
            <person name="Tuikhar N."/>
            <person name="Kirdat K."/>
            <person name="Thorat V."/>
            <person name="Swetha P."/>
            <person name="Padma S."/>
            <person name="Sundararaj R."/>
            <person name="Yadav A."/>
        </authorList>
    </citation>
    <scope>NUCLEOTIDE SEQUENCE</scope>
    <source>
        <strain evidence="4">AR01</strain>
    </source>
</reference>
<evidence type="ECO:0000256" key="1">
    <source>
        <dbReference type="ARBA" id="ARBA00007532"/>
    </source>
</evidence>
<keyword evidence="5" id="KW-1185">Reference proteome</keyword>
<evidence type="ECO:0000313" key="5">
    <source>
        <dbReference type="Proteomes" id="UP001139502"/>
    </source>
</evidence>
<evidence type="ECO:0000313" key="4">
    <source>
        <dbReference type="EMBL" id="MCP3425490.1"/>
    </source>
</evidence>